<name>A0AAE1UKN0_9EUCA</name>
<comment type="pathway">
    <text evidence="1">Cofactor metabolism; pyridoxal 5'-phosphate salvage; pyridoxamine 5'-phosphate from pyridoxamine: step 1/1.</text>
</comment>
<evidence type="ECO:0000256" key="9">
    <source>
        <dbReference type="ARBA" id="ARBA00022679"/>
    </source>
</evidence>
<evidence type="ECO:0000256" key="11">
    <source>
        <dbReference type="ARBA" id="ARBA00022741"/>
    </source>
</evidence>
<evidence type="ECO:0000256" key="19">
    <source>
        <dbReference type="ARBA" id="ARBA00048524"/>
    </source>
</evidence>
<accession>A0AAE1UKN0</accession>
<sequence>MQILFPRSSAVRTRTTFQWSSACSGQWQPRTRPLSRHQLALKESAALVAHFKQQLTLALKIECGTSALQVECDDRGSIELGKFRQSDLLASSNTDIHPPTVPHSHGTLSLSHCYRVTVGVVGCAASGAPSPETSEMGRDGKQKLDEGGFDLLMFRRLWYIVRLIFPGFCSLPSVLFLLLLILCFLEQFLAYHMGLVPSKYYSVFGARDRQTFITLTFKVLGIIIGIACVKSVKMYVDRCLYLSWRQLLCRALHRLYFAGINYYTLNVLESTVDNPDQRMTQDVDRLCNMLASITTSVIISPFLISYYTYKTYVGTGWLGVTSVYIFFLVGTVANKLVMSPIVKFVMKQERSEGDFRFRHMRVRVDAESIAFHMSGSSESTTTNKSLDKLLRAQQTLFNSEIPLNLTRHSIDYIGSIVSYLAIAIPIFSGKFGPEEDISSIVSAYSFVCMYLVYTLTSLVDLSSKVVVLSGVTHRVAQLIEALVSLQDSWHRSKLQASTSFLHLVTQSWRRQDGHPSHSDSRQLLHENTEEISVCEGNHSIINVAFILQHVTIIPPGGSTPLVRDLSLDVVRGNNILIMGPSSSGKSSLLRVLRGLWPAIEGTVAHNLPPGPTSVIFIPQKPLLTTGSLLHQIMYPLCPDPHNPPDGEVLASVVALLHATHMTQILARAGGLLTDPHWDWYDTLSPGEMQRLCLLRVLFHRPQYALLDEATSALSLDVEEQLYRALVEHGVTLVSVGHRRSLLPHHHTLLSLNGTGGWTIETISSNSNSKDTLSHHSVSQDDKSQIDPTLRESRSNTQSTSSSPSDLESAGSLAAYQAKAGKGNHSANTVPINHTVPRLDDTVAVSTQVTAGCEVMAGPGVRVLSIQSHVVSGYVGNKSACFPLQVLGFEVDTINSVQFSNHTGYNHFRGHVLDDTQLGDLVEGLRVNGLDRHSHLLTGYIGSRSFLEKVRSVVQHLKSVNPGLVYVCDPVMGDHGKMYVPEELLPVYREHIVPLADIITPNQFEAELLSGKKISNESEAVEVMEWFHEQGVKTVVLSSTDLGQEGELVVMASSIANGSKTKLQIHIPQLPVNFTGTGDLFAALLLAWSHHTNNDLKKAVENTLDTMQAILRRTLDLARSEAGPITDDSSLTPQQLELKLVQSLDDIRTPKPGIQAKLRH</sequence>
<dbReference type="GO" id="GO:0140359">
    <property type="term" value="F:ABC-type transporter activity"/>
    <property type="evidence" value="ECO:0007669"/>
    <property type="project" value="InterPro"/>
</dbReference>
<dbReference type="Pfam" id="PF08543">
    <property type="entry name" value="Phos_pyr_kin"/>
    <property type="match status" value="1"/>
</dbReference>
<evidence type="ECO:0000256" key="1">
    <source>
        <dbReference type="ARBA" id="ARBA00004750"/>
    </source>
</evidence>
<dbReference type="InterPro" id="IPR003439">
    <property type="entry name" value="ABC_transporter-like_ATP-bd"/>
</dbReference>
<evidence type="ECO:0000256" key="4">
    <source>
        <dbReference type="ARBA" id="ARBA00008575"/>
    </source>
</evidence>
<comment type="catalytic activity">
    <reaction evidence="19">
        <text>pyridoxine + ATP = pyridoxine 5'-phosphate + ADP + H(+)</text>
        <dbReference type="Rhea" id="RHEA:25108"/>
        <dbReference type="ChEBI" id="CHEBI:15378"/>
        <dbReference type="ChEBI" id="CHEBI:16709"/>
        <dbReference type="ChEBI" id="CHEBI:30616"/>
        <dbReference type="ChEBI" id="CHEBI:58589"/>
        <dbReference type="ChEBI" id="CHEBI:456216"/>
        <dbReference type="EC" id="2.7.1.35"/>
    </reaction>
    <physiologicalReaction direction="left-to-right" evidence="19">
        <dbReference type="Rhea" id="RHEA:25109"/>
    </physiologicalReaction>
</comment>
<evidence type="ECO:0000256" key="7">
    <source>
        <dbReference type="ARBA" id="ARBA00018134"/>
    </source>
</evidence>
<dbReference type="GO" id="GO:0016887">
    <property type="term" value="F:ATP hydrolysis activity"/>
    <property type="evidence" value="ECO:0007669"/>
    <property type="project" value="InterPro"/>
</dbReference>
<comment type="similarity">
    <text evidence="5">Belongs to the pyridoxine kinase family.</text>
</comment>
<feature type="compositionally biased region" description="Basic and acidic residues" evidence="20">
    <location>
        <begin position="771"/>
        <end position="793"/>
    </location>
</feature>
<comment type="catalytic activity">
    <reaction evidence="18">
        <text>pyridoxal + ATP = pyridoxal 5'-phosphate + ADP + H(+)</text>
        <dbReference type="Rhea" id="RHEA:10224"/>
        <dbReference type="ChEBI" id="CHEBI:15378"/>
        <dbReference type="ChEBI" id="CHEBI:17310"/>
        <dbReference type="ChEBI" id="CHEBI:30616"/>
        <dbReference type="ChEBI" id="CHEBI:456216"/>
        <dbReference type="ChEBI" id="CHEBI:597326"/>
        <dbReference type="EC" id="2.7.1.35"/>
    </reaction>
    <physiologicalReaction direction="left-to-right" evidence="18">
        <dbReference type="Rhea" id="RHEA:10225"/>
    </physiologicalReaction>
</comment>
<dbReference type="SUPFAM" id="SSF53613">
    <property type="entry name" value="Ribokinase-like"/>
    <property type="match status" value="1"/>
</dbReference>
<evidence type="ECO:0000259" key="22">
    <source>
        <dbReference type="PROSITE" id="PS50893"/>
    </source>
</evidence>
<dbReference type="GO" id="GO:0005524">
    <property type="term" value="F:ATP binding"/>
    <property type="evidence" value="ECO:0007669"/>
    <property type="project" value="UniProtKB-KW"/>
</dbReference>
<dbReference type="SUPFAM" id="SSF90123">
    <property type="entry name" value="ABC transporter transmembrane region"/>
    <property type="match status" value="1"/>
</dbReference>
<keyword evidence="15 21" id="KW-0472">Membrane</keyword>
<protein>
    <recommendedName>
        <fullName evidence="7">Pyridoxal kinase</fullName>
        <ecNumber evidence="6">2.7.1.35</ecNumber>
    </recommendedName>
    <alternativeName>
        <fullName evidence="16">Pyridoxine kinase</fullName>
    </alternativeName>
</protein>
<dbReference type="GO" id="GO:0009443">
    <property type="term" value="P:pyridoxal 5'-phosphate salvage"/>
    <property type="evidence" value="ECO:0007669"/>
    <property type="project" value="InterPro"/>
</dbReference>
<evidence type="ECO:0000256" key="5">
    <source>
        <dbReference type="ARBA" id="ARBA00008805"/>
    </source>
</evidence>
<dbReference type="CDD" id="cd01173">
    <property type="entry name" value="pyridoxal_pyridoxamine_kinase"/>
    <property type="match status" value="1"/>
</dbReference>
<evidence type="ECO:0000256" key="6">
    <source>
        <dbReference type="ARBA" id="ARBA00012104"/>
    </source>
</evidence>
<evidence type="ECO:0000256" key="12">
    <source>
        <dbReference type="ARBA" id="ARBA00022777"/>
    </source>
</evidence>
<feature type="transmembrane region" description="Helical" evidence="21">
    <location>
        <begin position="440"/>
        <end position="459"/>
    </location>
</feature>
<evidence type="ECO:0000313" key="23">
    <source>
        <dbReference type="EMBL" id="KAK4324006.1"/>
    </source>
</evidence>
<dbReference type="NCBIfam" id="TIGR00687">
    <property type="entry name" value="pyridox_kin"/>
    <property type="match status" value="1"/>
</dbReference>
<evidence type="ECO:0000256" key="14">
    <source>
        <dbReference type="ARBA" id="ARBA00022989"/>
    </source>
</evidence>
<dbReference type="SUPFAM" id="SSF52540">
    <property type="entry name" value="P-loop containing nucleoside triphosphate hydrolases"/>
    <property type="match status" value="1"/>
</dbReference>
<dbReference type="PROSITE" id="PS00211">
    <property type="entry name" value="ABC_TRANSPORTER_1"/>
    <property type="match status" value="1"/>
</dbReference>
<dbReference type="Pfam" id="PF06472">
    <property type="entry name" value="ABC_membrane_2"/>
    <property type="match status" value="1"/>
</dbReference>
<dbReference type="EMBL" id="JAWZYT010000392">
    <property type="protein sequence ID" value="KAK4324006.1"/>
    <property type="molecule type" value="Genomic_DNA"/>
</dbReference>
<feature type="transmembrane region" description="Helical" evidence="21">
    <location>
        <begin position="163"/>
        <end position="191"/>
    </location>
</feature>
<proteinExistence type="inferred from homology"/>
<dbReference type="GO" id="GO:0006635">
    <property type="term" value="P:fatty acid beta-oxidation"/>
    <property type="evidence" value="ECO:0007669"/>
    <property type="project" value="TreeGrafter"/>
</dbReference>
<keyword evidence="11" id="KW-0547">Nucleotide-binding</keyword>
<feature type="transmembrane region" description="Helical" evidence="21">
    <location>
        <begin position="286"/>
        <end position="309"/>
    </location>
</feature>
<dbReference type="GO" id="GO:0042760">
    <property type="term" value="P:very long-chain fatty acid catabolic process"/>
    <property type="evidence" value="ECO:0007669"/>
    <property type="project" value="TreeGrafter"/>
</dbReference>
<comment type="caution">
    <text evidence="23">The sequence shown here is derived from an EMBL/GenBank/DDBJ whole genome shotgun (WGS) entry which is preliminary data.</text>
</comment>
<evidence type="ECO:0000256" key="20">
    <source>
        <dbReference type="SAM" id="MobiDB-lite"/>
    </source>
</evidence>
<comment type="similarity">
    <text evidence="4">Belongs to the ABC transporter superfamily. ABCD family. Peroxisomal fatty acyl CoA transporter (TC 3.A.1.203) subfamily.</text>
</comment>
<evidence type="ECO:0000256" key="13">
    <source>
        <dbReference type="ARBA" id="ARBA00022840"/>
    </source>
</evidence>
<keyword evidence="10 21" id="KW-0812">Transmembrane</keyword>
<dbReference type="InterPro" id="IPR013749">
    <property type="entry name" value="PM/HMP-P_kinase-1"/>
</dbReference>
<dbReference type="PANTHER" id="PTHR11384:SF59">
    <property type="entry name" value="LYSOSOMAL COBALAMIN TRANSPORTER ABCD4"/>
    <property type="match status" value="1"/>
</dbReference>
<keyword evidence="24" id="KW-1185">Reference proteome</keyword>
<dbReference type="Gene3D" id="1.20.1560.10">
    <property type="entry name" value="ABC transporter type 1, transmembrane domain"/>
    <property type="match status" value="1"/>
</dbReference>
<comment type="pathway">
    <text evidence="2">Cofactor metabolism; pyridoxal 5'-phosphate salvage; pyridoxine 5'-phosphate from pyridoxine: step 1/1.</text>
</comment>
<keyword evidence="13" id="KW-0067">ATP-binding</keyword>
<dbReference type="PROSITE" id="PS50893">
    <property type="entry name" value="ABC_TRANSPORTER_2"/>
    <property type="match status" value="1"/>
</dbReference>
<gene>
    <name evidence="23" type="ORF">Pmani_005339</name>
</gene>
<dbReference type="Gene3D" id="3.40.1190.20">
    <property type="match status" value="1"/>
</dbReference>
<keyword evidence="8" id="KW-0813">Transport</keyword>
<dbReference type="Proteomes" id="UP001292094">
    <property type="component" value="Unassembled WGS sequence"/>
</dbReference>
<evidence type="ECO:0000256" key="2">
    <source>
        <dbReference type="ARBA" id="ARBA00004835"/>
    </source>
</evidence>
<dbReference type="InterPro" id="IPR011527">
    <property type="entry name" value="ABC1_TM_dom"/>
</dbReference>
<evidence type="ECO:0000256" key="18">
    <source>
        <dbReference type="ARBA" id="ARBA00047377"/>
    </source>
</evidence>
<dbReference type="InterPro" id="IPR004625">
    <property type="entry name" value="PyrdxlKinase"/>
</dbReference>
<keyword evidence="14 21" id="KW-1133">Transmembrane helix</keyword>
<evidence type="ECO:0000256" key="15">
    <source>
        <dbReference type="ARBA" id="ARBA00023136"/>
    </source>
</evidence>
<evidence type="ECO:0000256" key="17">
    <source>
        <dbReference type="ARBA" id="ARBA00047310"/>
    </source>
</evidence>
<feature type="domain" description="ABC transporter" evidence="22">
    <location>
        <begin position="547"/>
        <end position="779"/>
    </location>
</feature>
<keyword evidence="12" id="KW-0418">Kinase</keyword>
<evidence type="ECO:0000313" key="24">
    <source>
        <dbReference type="Proteomes" id="UP001292094"/>
    </source>
</evidence>
<dbReference type="InterPro" id="IPR029056">
    <property type="entry name" value="Ribokinase-like"/>
</dbReference>
<dbReference type="PANTHER" id="PTHR11384">
    <property type="entry name" value="ATP-BINDING CASSETTE, SUB-FAMILY D MEMBER"/>
    <property type="match status" value="1"/>
</dbReference>
<evidence type="ECO:0000256" key="16">
    <source>
        <dbReference type="ARBA" id="ARBA00032808"/>
    </source>
</evidence>
<dbReference type="GO" id="GO:0005324">
    <property type="term" value="F:long-chain fatty acid transmembrane transporter activity"/>
    <property type="evidence" value="ECO:0007669"/>
    <property type="project" value="TreeGrafter"/>
</dbReference>
<dbReference type="InterPro" id="IPR050835">
    <property type="entry name" value="ABC_transporter_sub-D"/>
</dbReference>
<dbReference type="EC" id="2.7.1.35" evidence="6"/>
<dbReference type="InterPro" id="IPR036640">
    <property type="entry name" value="ABC1_TM_sf"/>
</dbReference>
<feature type="region of interest" description="Disordered" evidence="20">
    <location>
        <begin position="768"/>
        <end position="810"/>
    </location>
</feature>
<comment type="catalytic activity">
    <reaction evidence="17">
        <text>pyridoxamine + ATP = pyridoxamine 5'-phosphate + ADP + H(+)</text>
        <dbReference type="Rhea" id="RHEA:25104"/>
        <dbReference type="ChEBI" id="CHEBI:15378"/>
        <dbReference type="ChEBI" id="CHEBI:30616"/>
        <dbReference type="ChEBI" id="CHEBI:57761"/>
        <dbReference type="ChEBI" id="CHEBI:58451"/>
        <dbReference type="ChEBI" id="CHEBI:456216"/>
        <dbReference type="EC" id="2.7.1.35"/>
    </reaction>
    <physiologicalReaction direction="left-to-right" evidence="17">
        <dbReference type="Rhea" id="RHEA:25105"/>
    </physiologicalReaction>
</comment>
<organism evidence="23 24">
    <name type="scientific">Petrolisthes manimaculis</name>
    <dbReference type="NCBI Taxonomy" id="1843537"/>
    <lineage>
        <taxon>Eukaryota</taxon>
        <taxon>Metazoa</taxon>
        <taxon>Ecdysozoa</taxon>
        <taxon>Arthropoda</taxon>
        <taxon>Crustacea</taxon>
        <taxon>Multicrustacea</taxon>
        <taxon>Malacostraca</taxon>
        <taxon>Eumalacostraca</taxon>
        <taxon>Eucarida</taxon>
        <taxon>Decapoda</taxon>
        <taxon>Pleocyemata</taxon>
        <taxon>Anomura</taxon>
        <taxon>Galatheoidea</taxon>
        <taxon>Porcellanidae</taxon>
        <taxon>Petrolisthes</taxon>
    </lineage>
</organism>
<dbReference type="GO" id="GO:0005778">
    <property type="term" value="C:peroxisomal membrane"/>
    <property type="evidence" value="ECO:0007669"/>
    <property type="project" value="TreeGrafter"/>
</dbReference>
<dbReference type="GO" id="GO:0008478">
    <property type="term" value="F:pyridoxal kinase activity"/>
    <property type="evidence" value="ECO:0007669"/>
    <property type="project" value="UniProtKB-EC"/>
</dbReference>
<dbReference type="Gene3D" id="3.40.50.300">
    <property type="entry name" value="P-loop containing nucleotide triphosphate hydrolases"/>
    <property type="match status" value="1"/>
</dbReference>
<dbReference type="AlphaFoldDB" id="A0AAE1UKN0"/>
<keyword evidence="9" id="KW-0808">Transferase</keyword>
<dbReference type="GO" id="GO:0015910">
    <property type="term" value="P:long-chain fatty acid import into peroxisome"/>
    <property type="evidence" value="ECO:0007669"/>
    <property type="project" value="TreeGrafter"/>
</dbReference>
<feature type="transmembrane region" description="Helical" evidence="21">
    <location>
        <begin position="211"/>
        <end position="229"/>
    </location>
</feature>
<feature type="compositionally biased region" description="Low complexity" evidence="20">
    <location>
        <begin position="794"/>
        <end position="808"/>
    </location>
</feature>
<evidence type="ECO:0000256" key="3">
    <source>
        <dbReference type="ARBA" id="ARBA00005210"/>
    </source>
</evidence>
<dbReference type="GO" id="GO:0007031">
    <property type="term" value="P:peroxisome organization"/>
    <property type="evidence" value="ECO:0007669"/>
    <property type="project" value="TreeGrafter"/>
</dbReference>
<feature type="transmembrane region" description="Helical" evidence="21">
    <location>
        <begin position="315"/>
        <end position="337"/>
    </location>
</feature>
<evidence type="ECO:0000256" key="8">
    <source>
        <dbReference type="ARBA" id="ARBA00022448"/>
    </source>
</evidence>
<comment type="pathway">
    <text evidence="3">Cofactor metabolism; pyridoxal 5'-phosphate salvage; pyridoxal 5'-phosphate from pyridoxal: step 1/1.</text>
</comment>
<dbReference type="Pfam" id="PF00005">
    <property type="entry name" value="ABC_tran"/>
    <property type="match status" value="1"/>
</dbReference>
<evidence type="ECO:0000256" key="10">
    <source>
        <dbReference type="ARBA" id="ARBA00022692"/>
    </source>
</evidence>
<dbReference type="CDD" id="cd03223">
    <property type="entry name" value="ABCD_peroxisomal_ALDP"/>
    <property type="match status" value="1"/>
</dbReference>
<dbReference type="InterPro" id="IPR027417">
    <property type="entry name" value="P-loop_NTPase"/>
</dbReference>
<dbReference type="InterPro" id="IPR017871">
    <property type="entry name" value="ABC_transporter-like_CS"/>
</dbReference>
<evidence type="ECO:0000256" key="21">
    <source>
        <dbReference type="SAM" id="Phobius"/>
    </source>
</evidence>
<reference evidence="23" key="1">
    <citation type="submission" date="2023-11" db="EMBL/GenBank/DDBJ databases">
        <title>Genome assemblies of two species of porcelain crab, Petrolisthes cinctipes and Petrolisthes manimaculis (Anomura: Porcellanidae).</title>
        <authorList>
            <person name="Angst P."/>
        </authorList>
    </citation>
    <scope>NUCLEOTIDE SEQUENCE</scope>
    <source>
        <strain evidence="23">PB745_02</strain>
        <tissue evidence="23">Gill</tissue>
    </source>
</reference>